<sequence>PSEEELDSTLGFLGENPSKAKLADLAQTLLVSNEFFFVD</sequence>
<dbReference type="EMBL" id="UINC01059762">
    <property type="protein sequence ID" value="SVB83534.1"/>
    <property type="molecule type" value="Genomic_DNA"/>
</dbReference>
<organism evidence="1">
    <name type="scientific">marine metagenome</name>
    <dbReference type="NCBI Taxonomy" id="408172"/>
    <lineage>
        <taxon>unclassified sequences</taxon>
        <taxon>metagenomes</taxon>
        <taxon>ecological metagenomes</taxon>
    </lineage>
</organism>
<dbReference type="AlphaFoldDB" id="A0A382H8A8"/>
<protein>
    <recommendedName>
        <fullName evidence="2">DUF1553 domain-containing protein</fullName>
    </recommendedName>
</protein>
<proteinExistence type="predicted"/>
<evidence type="ECO:0008006" key="2">
    <source>
        <dbReference type="Google" id="ProtNLM"/>
    </source>
</evidence>
<reference evidence="1" key="1">
    <citation type="submission" date="2018-05" db="EMBL/GenBank/DDBJ databases">
        <authorList>
            <person name="Lanie J.A."/>
            <person name="Ng W.-L."/>
            <person name="Kazmierczak K.M."/>
            <person name="Andrzejewski T.M."/>
            <person name="Davidsen T.M."/>
            <person name="Wayne K.J."/>
            <person name="Tettelin H."/>
            <person name="Glass J.I."/>
            <person name="Rusch D."/>
            <person name="Podicherti R."/>
            <person name="Tsui H.-C.T."/>
            <person name="Winkler M.E."/>
        </authorList>
    </citation>
    <scope>NUCLEOTIDE SEQUENCE</scope>
</reference>
<feature type="non-terminal residue" evidence="1">
    <location>
        <position position="1"/>
    </location>
</feature>
<accession>A0A382H8A8</accession>
<gene>
    <name evidence="1" type="ORF">METZ01_LOCUS236388</name>
</gene>
<name>A0A382H8A8_9ZZZZ</name>
<evidence type="ECO:0000313" key="1">
    <source>
        <dbReference type="EMBL" id="SVB83534.1"/>
    </source>
</evidence>